<reference evidence="1" key="1">
    <citation type="journal article" date="2015" name="Nature">
        <title>Complex archaea that bridge the gap between prokaryotes and eukaryotes.</title>
        <authorList>
            <person name="Spang A."/>
            <person name="Saw J.H."/>
            <person name="Jorgensen S.L."/>
            <person name="Zaremba-Niedzwiedzka K."/>
            <person name="Martijn J."/>
            <person name="Lind A.E."/>
            <person name="van Eijk R."/>
            <person name="Schleper C."/>
            <person name="Guy L."/>
            <person name="Ettema T.J."/>
        </authorList>
    </citation>
    <scope>NUCLEOTIDE SEQUENCE</scope>
</reference>
<proteinExistence type="predicted"/>
<dbReference type="AlphaFoldDB" id="A0A0F9KRU8"/>
<comment type="caution">
    <text evidence="1">The sequence shown here is derived from an EMBL/GenBank/DDBJ whole genome shotgun (WGS) entry which is preliminary data.</text>
</comment>
<organism evidence="1">
    <name type="scientific">marine sediment metagenome</name>
    <dbReference type="NCBI Taxonomy" id="412755"/>
    <lineage>
        <taxon>unclassified sequences</taxon>
        <taxon>metagenomes</taxon>
        <taxon>ecological metagenomes</taxon>
    </lineage>
</organism>
<protein>
    <submittedName>
        <fullName evidence="1">Uncharacterized protein</fullName>
    </submittedName>
</protein>
<dbReference type="EMBL" id="LAZR01007560">
    <property type="protein sequence ID" value="KKM84483.1"/>
    <property type="molecule type" value="Genomic_DNA"/>
</dbReference>
<name>A0A0F9KRU8_9ZZZZ</name>
<gene>
    <name evidence="1" type="ORF">LCGC14_1298690</name>
</gene>
<sequence length="697" mass="77567">MPGRNIYTYGLFLSEDKLVSQYAQNPSTARQLTNFIPSRAGDLKRKAYAPPFITTEPTIAAAATWYSFVGDFQFYVGGSPARQIILKVSNNVGTFLYKYVAGGTITQLPAGAYSPPHNESGGVPNGWVGDPLLLYSDGLLFISDGFSGGDWTIYDGTDTWKSGLDIPAAPSLNGSSSPGSIQIDIYREYVITEFDSVRKHEGPPSPRFRFTPGVPDTFDVTLDLPARVNKSPGTTFSDWTVGYADKYRIYASNIDGSGRLFRIAEVAATDAVTQFIDTVPFWGESLTTAMQPLEPPWRNQKPKPTLVGAKMHNRFVVRDEDRRSRVWVTGFAEVKEQDPASVNTLETVPGARNSEISDISNQSDFENFFELPNESFEIRAMEWFHEGLMLGTEKSIMFVWGSKPEDFRPANTSTYGFGLFHRNGFLVTTHGLVMFTDDRKIVLDPIILSGTTPGPAERTGHVIDLGWPVQPDLDQTDIRFTNRFQMVHWKQGSERDWLVIAYTTQNIIDGGTSHLLIYDFEVDGWLSFDDVAATCIGLVTEDEGFQFLLAGNSVADRELRVASDFTSVAASPYQAADTRLSLPAPGTEILPANTFRSAMLDMGSPEAWKMWRYLSYYQKGSFTTVVKAWFDPDDIDNLVPGDAITLTFTQLESNEFRNWLWAHKKRTVFEFTIAADANLGGLSGLDINIEDISNVHQ</sequence>
<evidence type="ECO:0000313" key="1">
    <source>
        <dbReference type="EMBL" id="KKM84483.1"/>
    </source>
</evidence>
<accession>A0A0F9KRU8</accession>